<proteinExistence type="predicted"/>
<dbReference type="Proteomes" id="UP000789525">
    <property type="component" value="Unassembled WGS sequence"/>
</dbReference>
<protein>
    <submittedName>
        <fullName evidence="1">16849_t:CDS:1</fullName>
    </submittedName>
</protein>
<feature type="non-terminal residue" evidence="1">
    <location>
        <position position="123"/>
    </location>
</feature>
<evidence type="ECO:0000313" key="1">
    <source>
        <dbReference type="EMBL" id="CAG8768488.1"/>
    </source>
</evidence>
<evidence type="ECO:0000313" key="2">
    <source>
        <dbReference type="Proteomes" id="UP000789525"/>
    </source>
</evidence>
<feature type="non-terminal residue" evidence="1">
    <location>
        <position position="1"/>
    </location>
</feature>
<reference evidence="1" key="1">
    <citation type="submission" date="2021-06" db="EMBL/GenBank/DDBJ databases">
        <authorList>
            <person name="Kallberg Y."/>
            <person name="Tangrot J."/>
            <person name="Rosling A."/>
        </authorList>
    </citation>
    <scope>NUCLEOTIDE SEQUENCE</scope>
    <source>
        <strain evidence="1">CL356</strain>
    </source>
</reference>
<comment type="caution">
    <text evidence="1">The sequence shown here is derived from an EMBL/GenBank/DDBJ whole genome shotgun (WGS) entry which is preliminary data.</text>
</comment>
<keyword evidence="2" id="KW-1185">Reference proteome</keyword>
<name>A0ACA9QXR7_9GLOM</name>
<gene>
    <name evidence="1" type="ORF">ACOLOM_LOCUS13617</name>
</gene>
<sequence>PLDITNIPYFYKIFNYLESRLSDDENVDIKLTVWRDYSILIKAYLILKRLIRSEYFETSAYKFASQLKITKMTIAQQSYSYCEGRLYESQLGHRVIENVYPMMQNSMQLVKTLIDVGKVSSSD</sequence>
<dbReference type="EMBL" id="CAJVPT010063348">
    <property type="protein sequence ID" value="CAG8768488.1"/>
    <property type="molecule type" value="Genomic_DNA"/>
</dbReference>
<organism evidence="1 2">
    <name type="scientific">Acaulospora colombiana</name>
    <dbReference type="NCBI Taxonomy" id="27376"/>
    <lineage>
        <taxon>Eukaryota</taxon>
        <taxon>Fungi</taxon>
        <taxon>Fungi incertae sedis</taxon>
        <taxon>Mucoromycota</taxon>
        <taxon>Glomeromycotina</taxon>
        <taxon>Glomeromycetes</taxon>
        <taxon>Diversisporales</taxon>
        <taxon>Acaulosporaceae</taxon>
        <taxon>Acaulospora</taxon>
    </lineage>
</organism>
<accession>A0ACA9QXR7</accession>